<evidence type="ECO:0000313" key="2">
    <source>
        <dbReference type="EMBL" id="MBP2182863.1"/>
    </source>
</evidence>
<dbReference type="EMBL" id="JAGGMS010000001">
    <property type="protein sequence ID" value="MBP2182863.1"/>
    <property type="molecule type" value="Genomic_DNA"/>
</dbReference>
<proteinExistence type="predicted"/>
<comment type="caution">
    <text evidence="2">The sequence shown here is derived from an EMBL/GenBank/DDBJ whole genome shotgun (WGS) entry which is preliminary data.</text>
</comment>
<evidence type="ECO:0000313" key="3">
    <source>
        <dbReference type="Proteomes" id="UP000741013"/>
    </source>
</evidence>
<dbReference type="RefSeq" id="WP_245369410.1">
    <property type="nucleotide sequence ID" value="NZ_JAGGMS010000001.1"/>
</dbReference>
<gene>
    <name evidence="2" type="ORF">JOM49_004389</name>
</gene>
<keyword evidence="3" id="KW-1185">Reference proteome</keyword>
<organism evidence="2 3">
    <name type="scientific">Amycolatopsis magusensis</name>
    <dbReference type="NCBI Taxonomy" id="882444"/>
    <lineage>
        <taxon>Bacteria</taxon>
        <taxon>Bacillati</taxon>
        <taxon>Actinomycetota</taxon>
        <taxon>Actinomycetes</taxon>
        <taxon>Pseudonocardiales</taxon>
        <taxon>Pseudonocardiaceae</taxon>
        <taxon>Amycolatopsis</taxon>
    </lineage>
</organism>
<protein>
    <submittedName>
        <fullName evidence="2">N-acetyltransferase YhbS</fullName>
    </submittedName>
</protein>
<evidence type="ECO:0000256" key="1">
    <source>
        <dbReference type="SAM" id="MobiDB-lite"/>
    </source>
</evidence>
<sequence length="470" mass="50391">MPEPNRLLRAARERLPSPGAPGEHASRSEVAEAVNAWLWETTGKRHLLDAHYLAKLERGVARWPNAAYRSGLRHVLGVPEDAALGFVPPRRSAGAVDSLQTPSPLPGWEPGLVLEHAGHITDHDLVAPSRRTVLGAILLTGAALGAALAPFLHPLAVAPDRHGTAFAALELDAAEQFVSVLRTWHSTRGAVSRPTVAAQLSTHVAWLCAAPQGTAQTLRGFRIGAELADIAATMAWDAGEHRIAQRYFVLAVQLAHAAGDNALAAVALASLARQCFDLERPADGLDVVQLAQYGTRRTATPRLRAVLATREAWAYAQQGDARAFQRAVGLAEDYHAEGARDGDATTPTARSLDAAELAGVIGARYRDLARYDPKHARQAQNYIGRALQLRHTSRARNRAFDLIGLARAHLVSREPDRAAELIAVAVPLAGAWASGRVGVKLRDFHREAAPFASVAAMREARENIADLIAA</sequence>
<dbReference type="Proteomes" id="UP000741013">
    <property type="component" value="Unassembled WGS sequence"/>
</dbReference>
<name>A0ABS4PU82_9PSEU</name>
<accession>A0ABS4PU82</accession>
<feature type="region of interest" description="Disordered" evidence="1">
    <location>
        <begin position="1"/>
        <end position="27"/>
    </location>
</feature>
<reference evidence="2 3" key="1">
    <citation type="submission" date="2021-03" db="EMBL/GenBank/DDBJ databases">
        <title>Sequencing the genomes of 1000 actinobacteria strains.</title>
        <authorList>
            <person name="Klenk H.-P."/>
        </authorList>
    </citation>
    <scope>NUCLEOTIDE SEQUENCE [LARGE SCALE GENOMIC DNA]</scope>
    <source>
        <strain evidence="2 3">DSM 45510</strain>
    </source>
</reference>